<dbReference type="PROSITE" id="PS51363">
    <property type="entry name" value="W2"/>
    <property type="match status" value="1"/>
</dbReference>
<evidence type="ECO:0000259" key="1">
    <source>
        <dbReference type="PROSITE" id="PS51363"/>
    </source>
</evidence>
<evidence type="ECO:0000313" key="2">
    <source>
        <dbReference type="Proteomes" id="UP000001554"/>
    </source>
</evidence>
<proteinExistence type="predicted"/>
<feature type="domain" description="W2" evidence="1">
    <location>
        <begin position="1"/>
        <end position="68"/>
    </location>
</feature>
<dbReference type="AlphaFoldDB" id="A0A9J7MA13"/>
<dbReference type="SUPFAM" id="SSF48371">
    <property type="entry name" value="ARM repeat"/>
    <property type="match status" value="1"/>
</dbReference>
<evidence type="ECO:0000313" key="3">
    <source>
        <dbReference type="RefSeq" id="XP_035697377.1"/>
    </source>
</evidence>
<organism evidence="2 3">
    <name type="scientific">Branchiostoma floridae</name>
    <name type="common">Florida lancelet</name>
    <name type="synonym">Amphioxus</name>
    <dbReference type="NCBI Taxonomy" id="7739"/>
    <lineage>
        <taxon>Eukaryota</taxon>
        <taxon>Metazoa</taxon>
        <taxon>Chordata</taxon>
        <taxon>Cephalochordata</taxon>
        <taxon>Leptocardii</taxon>
        <taxon>Amphioxiformes</taxon>
        <taxon>Branchiostomatidae</taxon>
        <taxon>Branchiostoma</taxon>
    </lineage>
</organism>
<dbReference type="KEGG" id="bfo:118430549"/>
<dbReference type="InterPro" id="IPR003307">
    <property type="entry name" value="W2_domain"/>
</dbReference>
<dbReference type="InterPro" id="IPR016024">
    <property type="entry name" value="ARM-type_fold"/>
</dbReference>
<protein>
    <submittedName>
        <fullName evidence="3">Eukaryotic translation initiation factor 4 gamma 1-like</fullName>
    </submittedName>
</protein>
<dbReference type="SMART" id="SM00515">
    <property type="entry name" value="eIF5C"/>
    <property type="match status" value="1"/>
</dbReference>
<dbReference type="OMA" id="EEAFFAW"/>
<dbReference type="GeneID" id="118430549"/>
<accession>A0A9J7MA13</accession>
<reference evidence="3" key="2">
    <citation type="submission" date="2025-08" db="UniProtKB">
        <authorList>
            <consortium name="RefSeq"/>
        </authorList>
    </citation>
    <scope>IDENTIFICATION</scope>
    <source>
        <strain evidence="3">S238N-H82</strain>
        <tissue evidence="3">Testes</tissue>
    </source>
</reference>
<reference evidence="2" key="1">
    <citation type="journal article" date="2020" name="Nat. Ecol. Evol.">
        <title>Deeply conserved synteny resolves early events in vertebrate evolution.</title>
        <authorList>
            <person name="Simakov O."/>
            <person name="Marletaz F."/>
            <person name="Yue J.X."/>
            <person name="O'Connell B."/>
            <person name="Jenkins J."/>
            <person name="Brandt A."/>
            <person name="Calef R."/>
            <person name="Tung C.H."/>
            <person name="Huang T.K."/>
            <person name="Schmutz J."/>
            <person name="Satoh N."/>
            <person name="Yu J.K."/>
            <person name="Putnam N.H."/>
            <person name="Green R.E."/>
            <person name="Rokhsar D.S."/>
        </authorList>
    </citation>
    <scope>NUCLEOTIDE SEQUENCE [LARGE SCALE GENOMIC DNA]</scope>
    <source>
        <strain evidence="2">S238N-H82</strain>
    </source>
</reference>
<gene>
    <name evidence="3" type="primary">LOC118430549</name>
</gene>
<keyword evidence="2" id="KW-1185">Reference proteome</keyword>
<dbReference type="Pfam" id="PF02020">
    <property type="entry name" value="W2"/>
    <property type="match status" value="1"/>
</dbReference>
<sequence length="74" mass="8450">MVQLDQPPNLLRMFFDNLFDEDIISEEAFFAWESNLDPAEQAGKGIAVKSVLAFLVWLREADEESSSEEKKEKG</sequence>
<name>A0A9J7MA13_BRAFL</name>
<dbReference type="Proteomes" id="UP000001554">
    <property type="component" value="Chromosome 14"/>
</dbReference>
<dbReference type="RefSeq" id="XP_035697377.1">
    <property type="nucleotide sequence ID" value="XM_035841484.1"/>
</dbReference>
<dbReference type="OrthoDB" id="514777at2759"/>
<dbReference type="Gene3D" id="1.25.40.180">
    <property type="match status" value="1"/>
</dbReference>